<evidence type="ECO:0000256" key="1">
    <source>
        <dbReference type="SAM" id="MobiDB-lite"/>
    </source>
</evidence>
<reference evidence="4" key="1">
    <citation type="journal article" date="2022" name="Int. J. Mol. Sci.">
        <title>Draft Genome of Tanacetum Coccineum: Genomic Comparison of Closely Related Tanacetum-Family Plants.</title>
        <authorList>
            <person name="Yamashiro T."/>
            <person name="Shiraishi A."/>
            <person name="Nakayama K."/>
            <person name="Satake H."/>
        </authorList>
    </citation>
    <scope>NUCLEOTIDE SEQUENCE</scope>
</reference>
<name>A0ABQ4WNY0_9ASTR</name>
<evidence type="ECO:0000259" key="2">
    <source>
        <dbReference type="Pfam" id="PF00078"/>
    </source>
</evidence>
<feature type="domain" description="Reverse transcriptase" evidence="2">
    <location>
        <begin position="136"/>
        <end position="227"/>
    </location>
</feature>
<organism evidence="4 5">
    <name type="scientific">Tanacetum coccineum</name>
    <dbReference type="NCBI Taxonomy" id="301880"/>
    <lineage>
        <taxon>Eukaryota</taxon>
        <taxon>Viridiplantae</taxon>
        <taxon>Streptophyta</taxon>
        <taxon>Embryophyta</taxon>
        <taxon>Tracheophyta</taxon>
        <taxon>Spermatophyta</taxon>
        <taxon>Magnoliopsida</taxon>
        <taxon>eudicotyledons</taxon>
        <taxon>Gunneridae</taxon>
        <taxon>Pentapetalae</taxon>
        <taxon>asterids</taxon>
        <taxon>campanulids</taxon>
        <taxon>Asterales</taxon>
        <taxon>Asteraceae</taxon>
        <taxon>Asteroideae</taxon>
        <taxon>Anthemideae</taxon>
        <taxon>Anthemidinae</taxon>
        <taxon>Tanacetum</taxon>
    </lineage>
</organism>
<sequence length="434" mass="48976">MKPTPSSYNMFAPFSPRRPPSPRSPIAGPVEGPIQGPVEGPIEGPVEGRVEGPSSEPKGHSLPTYKRGAGQMELRSPINREAITKEAALEGFPRAPSNVVSSISYMHVILYSTSPPSPPYDFFDHHRSLSKRQRVSLSPYLFTLVMEVLSLLINKKIEESDNFKFHWRFSKVKLTHLCFADDPMIFSHGDPGYVDVIKSALEDFSRCSGLKPNLEKSLVFFGNVPVHSKAAILEILPFPVSTLPIKTRMSNWKNKTFSFTGRLQLIKSVVSSLQVYWSSVFILPKFVSNEIEKLMRGFLWTHDDSVKGKAKTVWTDLSTPKPVVPWFKIVWFSQNIHGHSFILWLAINKRLNTQDRVAVWNKVDELKCPLCSSVMDDHNHLFFSNCKWLFAYVENMILLDVMKVCYCFGIMAIFNGGGSWSGNVLAGKKMMEDG</sequence>
<accession>A0ABQ4WNY0</accession>
<comment type="caution">
    <text evidence="4">The sequence shown here is derived from an EMBL/GenBank/DDBJ whole genome shotgun (WGS) entry which is preliminary data.</text>
</comment>
<proteinExistence type="predicted"/>
<keyword evidence="4" id="KW-0808">Transferase</keyword>
<evidence type="ECO:0000259" key="3">
    <source>
        <dbReference type="Pfam" id="PF13966"/>
    </source>
</evidence>
<keyword evidence="4" id="KW-0548">Nucleotidyltransferase</keyword>
<dbReference type="GO" id="GO:0003964">
    <property type="term" value="F:RNA-directed DNA polymerase activity"/>
    <property type="evidence" value="ECO:0007669"/>
    <property type="project" value="UniProtKB-KW"/>
</dbReference>
<dbReference type="InterPro" id="IPR000477">
    <property type="entry name" value="RT_dom"/>
</dbReference>
<dbReference type="Pfam" id="PF13966">
    <property type="entry name" value="zf-RVT"/>
    <property type="match status" value="1"/>
</dbReference>
<dbReference type="EMBL" id="BQNB010008789">
    <property type="protein sequence ID" value="GJS54316.1"/>
    <property type="molecule type" value="Genomic_DNA"/>
</dbReference>
<dbReference type="Proteomes" id="UP001151760">
    <property type="component" value="Unassembled WGS sequence"/>
</dbReference>
<keyword evidence="5" id="KW-1185">Reference proteome</keyword>
<dbReference type="PANTHER" id="PTHR33116">
    <property type="entry name" value="REVERSE TRANSCRIPTASE ZINC-BINDING DOMAIN-CONTAINING PROTEIN-RELATED-RELATED"/>
    <property type="match status" value="1"/>
</dbReference>
<reference evidence="4" key="2">
    <citation type="submission" date="2022-01" db="EMBL/GenBank/DDBJ databases">
        <authorList>
            <person name="Yamashiro T."/>
            <person name="Shiraishi A."/>
            <person name="Satake H."/>
            <person name="Nakayama K."/>
        </authorList>
    </citation>
    <scope>NUCLEOTIDE SEQUENCE</scope>
</reference>
<feature type="domain" description="Reverse transcriptase zinc-binding" evidence="3">
    <location>
        <begin position="310"/>
        <end position="384"/>
    </location>
</feature>
<evidence type="ECO:0000313" key="4">
    <source>
        <dbReference type="EMBL" id="GJS54316.1"/>
    </source>
</evidence>
<gene>
    <name evidence="4" type="ORF">Tco_0627678</name>
</gene>
<keyword evidence="4" id="KW-0695">RNA-directed DNA polymerase</keyword>
<dbReference type="InterPro" id="IPR026960">
    <property type="entry name" value="RVT-Znf"/>
</dbReference>
<evidence type="ECO:0000313" key="5">
    <source>
        <dbReference type="Proteomes" id="UP001151760"/>
    </source>
</evidence>
<dbReference type="PANTHER" id="PTHR33116:SF84">
    <property type="entry name" value="RNA-DIRECTED DNA POLYMERASE"/>
    <property type="match status" value="1"/>
</dbReference>
<feature type="region of interest" description="Disordered" evidence="1">
    <location>
        <begin position="1"/>
        <end position="66"/>
    </location>
</feature>
<protein>
    <submittedName>
        <fullName evidence="4">RNA-directed DNA polymerase, eukaryota, reverse transcriptase zinc-binding domain protein</fullName>
    </submittedName>
</protein>
<dbReference type="Pfam" id="PF00078">
    <property type="entry name" value="RVT_1"/>
    <property type="match status" value="1"/>
</dbReference>